<comment type="caution">
    <text evidence="2">The sequence shown here is derived from an EMBL/GenBank/DDBJ whole genome shotgun (WGS) entry which is preliminary data.</text>
</comment>
<feature type="region of interest" description="Disordered" evidence="1">
    <location>
        <begin position="22"/>
        <end position="85"/>
    </location>
</feature>
<dbReference type="AlphaFoldDB" id="A0ABD0YF33"/>
<dbReference type="Proteomes" id="UP001558652">
    <property type="component" value="Unassembled WGS sequence"/>
</dbReference>
<sequence length="280" mass="31038">MAFKHRNMFYQNKKQETTEIVRQPRNRHQRPATTAISTATASTLSTSFTTAHNPLALSPRTTTPSPASAGMRSKPTATTSASATARPPPIHVAEVHEIVIAPSTPGAGAIIRYLAGNNFSYHTYQLRSERSYRVVMRGLNHLAPEGRIRTDIENQGHQQGVLLGGKRRRLVPYKGCQVYKELQERSRPGQPRRDVLSERARPMVAVQTTMHVVDAPPKAHQPPRAPILPPIHMSHVPYIPRRQPLLSLLQQKKATPPKTPPLTQKVGNSPGLNTPPSNYQ</sequence>
<organism evidence="2 3">
    <name type="scientific">Ranatra chinensis</name>
    <dbReference type="NCBI Taxonomy" id="642074"/>
    <lineage>
        <taxon>Eukaryota</taxon>
        <taxon>Metazoa</taxon>
        <taxon>Ecdysozoa</taxon>
        <taxon>Arthropoda</taxon>
        <taxon>Hexapoda</taxon>
        <taxon>Insecta</taxon>
        <taxon>Pterygota</taxon>
        <taxon>Neoptera</taxon>
        <taxon>Paraneoptera</taxon>
        <taxon>Hemiptera</taxon>
        <taxon>Heteroptera</taxon>
        <taxon>Panheteroptera</taxon>
        <taxon>Nepomorpha</taxon>
        <taxon>Nepidae</taxon>
        <taxon>Ranatrinae</taxon>
        <taxon>Ranatra</taxon>
    </lineage>
</organism>
<proteinExistence type="predicted"/>
<name>A0ABD0YF33_9HEMI</name>
<reference evidence="2 3" key="1">
    <citation type="submission" date="2024-07" db="EMBL/GenBank/DDBJ databases">
        <title>Chromosome-level genome assembly of the water stick insect Ranatra chinensis (Heteroptera: Nepidae).</title>
        <authorList>
            <person name="Liu X."/>
        </authorList>
    </citation>
    <scope>NUCLEOTIDE SEQUENCE [LARGE SCALE GENOMIC DNA]</scope>
    <source>
        <strain evidence="2">Cailab_2021Rc</strain>
        <tissue evidence="2">Muscle</tissue>
    </source>
</reference>
<feature type="region of interest" description="Disordered" evidence="1">
    <location>
        <begin position="243"/>
        <end position="280"/>
    </location>
</feature>
<evidence type="ECO:0000313" key="2">
    <source>
        <dbReference type="EMBL" id="KAL1129714.1"/>
    </source>
</evidence>
<dbReference type="EMBL" id="JBFDAA010000008">
    <property type="protein sequence ID" value="KAL1129714.1"/>
    <property type="molecule type" value="Genomic_DNA"/>
</dbReference>
<evidence type="ECO:0000313" key="3">
    <source>
        <dbReference type="Proteomes" id="UP001558652"/>
    </source>
</evidence>
<keyword evidence="3" id="KW-1185">Reference proteome</keyword>
<protein>
    <submittedName>
        <fullName evidence="2">Uncharacterized protein</fullName>
    </submittedName>
</protein>
<feature type="compositionally biased region" description="Polar residues" evidence="1">
    <location>
        <begin position="266"/>
        <end position="280"/>
    </location>
</feature>
<gene>
    <name evidence="2" type="ORF">AAG570_012658</name>
</gene>
<feature type="compositionally biased region" description="Low complexity" evidence="1">
    <location>
        <begin position="243"/>
        <end position="265"/>
    </location>
</feature>
<feature type="compositionally biased region" description="Low complexity" evidence="1">
    <location>
        <begin position="32"/>
        <end position="51"/>
    </location>
</feature>
<feature type="compositionally biased region" description="Low complexity" evidence="1">
    <location>
        <begin position="75"/>
        <end position="85"/>
    </location>
</feature>
<accession>A0ABD0YF33</accession>
<evidence type="ECO:0000256" key="1">
    <source>
        <dbReference type="SAM" id="MobiDB-lite"/>
    </source>
</evidence>